<organism evidence="1 2">
    <name type="scientific">Scortum barcoo</name>
    <name type="common">barcoo grunter</name>
    <dbReference type="NCBI Taxonomy" id="214431"/>
    <lineage>
        <taxon>Eukaryota</taxon>
        <taxon>Metazoa</taxon>
        <taxon>Chordata</taxon>
        <taxon>Craniata</taxon>
        <taxon>Vertebrata</taxon>
        <taxon>Euteleostomi</taxon>
        <taxon>Actinopterygii</taxon>
        <taxon>Neopterygii</taxon>
        <taxon>Teleostei</taxon>
        <taxon>Neoteleostei</taxon>
        <taxon>Acanthomorphata</taxon>
        <taxon>Eupercaria</taxon>
        <taxon>Centrarchiformes</taxon>
        <taxon>Terapontoidei</taxon>
        <taxon>Terapontidae</taxon>
        <taxon>Scortum</taxon>
    </lineage>
</organism>
<gene>
    <name evidence="1" type="ORF">L3Q82_009455</name>
</gene>
<evidence type="ECO:0000313" key="1">
    <source>
        <dbReference type="EMBL" id="KAI3366796.1"/>
    </source>
</evidence>
<evidence type="ECO:0000313" key="2">
    <source>
        <dbReference type="Proteomes" id="UP000831701"/>
    </source>
</evidence>
<keyword evidence="2" id="KW-1185">Reference proteome</keyword>
<dbReference type="Proteomes" id="UP000831701">
    <property type="component" value="Chromosome 10"/>
</dbReference>
<sequence length="1725" mass="189308">MLYDLLSNTEVLRTWLRKVLQHFYESFILTRLFSCFLFLSPQVTHYKQYPPNTSKVYSYFECREKRTDPSKSRKVKYDKTVFYGLQYILYKYLKGKVVTPEKIQEAKEVYREHFQDDVFNEKGWNYILEKYDGHLPIEIKAVPEGSVIPRGNVLFTVESTDPECYWLTNWVETILVQIWYPITVATNSREQKKILAKYLLETSGNLEGLELKLHDFGYRGVSSQETAGIGASAHLVNFKGTDTVAGIGVIKKYYGTKDPVPGFSVPAAEHSTITAWGKDHEKDAFEHIIKQFPSVPVSIVSDSYDIYNACEKIWGEDLRGLIETRSADAPLVVRPDSGNPLDTVLKVLEILGKKFIPKENSKGFKVLPPYIRVIQGDGVDINTLQEIVEGMKEHRWSIENIAFGSGGALLQKLTRDLLNCSFKCSYVVTNGLGVNVFKDPVADPNKRSKKGRLSLHRTQSGDFVTLEEGKGDLEEYGVDLLHTVFKNGKIVKTYTFDEVRDNAKLKENPTPKASEPTKKNVPKNLRTPLKFTSKTLLLVLQWSGKFGNLHTSDEGQNTFWGTSWIKGFFFWIRRATMMTGFRLNLSPLKEPLGFLKLVEWLTAIFAFGSCGGYSGRNIISLFCGDGRNETLDANFHYPFRLSQVPLIEGNATICNHSVTTTHMVGDSASSAEFFVGIAIVCFLYSMVALLVYLGYMHVYKDSDLGPILDFVVTAILVFLWLVCSSAWAKGLQNVKYATDTEGISATLALCKGSNVTCEVTEFANLRSLNISVVFGYLNMFLWAGNAWFVYKETRWHSQKFSSQAGPGRQQPSGAEVPPTVTSAHLVLSLFACCVRRREREREREREKRLSAKQQEGRAMATLDRQIPSVDTFLCEPWSSFVSAATLRFADSADSSSGAGDRELYCLGGAAELGEQEMLIHTQFPELEDFCLVVCHVCNQVVTPQGILAHYEKRHVSPVPSVPSRSPLVPMKPKAPAVAPAVAPSPGDTLAFRVPKDYPHSRFSKAPLAVYPPKGARNKTCVSLPVVSLEKMPCLNRADSTSHVRLTSSSAPSPSSLKPPSLTPPASQRSSEKLVNGRGGSGPSTPRSTTSPSSLDGRPSPARSPLDRRPSSTPSPSPLDRKPSPSPSPSHRSGTLPSSSSSSPLEKKHQNGTKTSSRSQKRLSGQFQELGFLLSSSVSHQCAFTLPVFLSLNFLSKFAWASMRVLFASNCTFVAAERSRMPDCSTRRVFDPNKHCGVQDPETKRPCTRSLTCKTHSLTHRRAVPGRRKHFDILLAEHKGRPKTKEGAKEKDREGTQGGKEGSSQSITLQETASPSKPHCPNGRPLSTLKLRLANAHIPRVPGSTTSTSSPLPPAPTPAQAPNLEPSPHGWATAAGDGGRLSSDEGDAEAPEDTDRPAFHCSNHHPQPLGICVFSSRLMGRGHYVFDRRWNRMRLALQNMVEKHLNAQMWRKVPLAAESLVSFSSGTSPITSQQTPSPTSITSPHLSSPSNSLSYTATFPQSASTAGVFSIRDATQPAAPVPALGKARNGTHKSSRPSKDVEDSTAGSKKRKNSSYSSSSFSSSTVFPTVDNHKRNGSSYHPTLQGSGGVTAGTPAKKKGLGRGGSGIWSSGEDWLSRADGSQSHNSQNSRELGTTSIPYSPSRESASGPHHQPLAPPSAPLAYGGGLEGRKRRSPSSYKGKASKLSRPGGLESLFGNGSDSGGILVSGPESPRQVGCFFIIRMIF</sequence>
<proteinExistence type="predicted"/>
<dbReference type="EMBL" id="CM041540">
    <property type="protein sequence ID" value="KAI3366796.1"/>
    <property type="molecule type" value="Genomic_DNA"/>
</dbReference>
<feature type="non-terminal residue" evidence="1">
    <location>
        <position position="1725"/>
    </location>
</feature>
<accession>A0ACB8WGB2</accession>
<protein>
    <submittedName>
        <fullName evidence="1">Uncharacterized protein</fullName>
    </submittedName>
</protein>
<comment type="caution">
    <text evidence="1">The sequence shown here is derived from an EMBL/GenBank/DDBJ whole genome shotgun (WGS) entry which is preliminary data.</text>
</comment>
<name>A0ACB8WGB2_9TELE</name>
<reference evidence="1" key="1">
    <citation type="submission" date="2022-04" db="EMBL/GenBank/DDBJ databases">
        <title>Jade perch genome.</title>
        <authorList>
            <person name="Chao B."/>
        </authorList>
    </citation>
    <scope>NUCLEOTIDE SEQUENCE</scope>
    <source>
        <strain evidence="1">CB-2022</strain>
    </source>
</reference>